<dbReference type="AlphaFoldDB" id="A0A933S1A6"/>
<feature type="domain" description="ABC transporter" evidence="6">
    <location>
        <begin position="8"/>
        <end position="250"/>
    </location>
</feature>
<dbReference type="PROSITE" id="PS50893">
    <property type="entry name" value="ABC_TRANSPORTER_2"/>
    <property type="match status" value="1"/>
</dbReference>
<dbReference type="PROSITE" id="PS00211">
    <property type="entry name" value="ABC_TRANSPORTER_1"/>
    <property type="match status" value="1"/>
</dbReference>
<dbReference type="Pfam" id="PF00005">
    <property type="entry name" value="ABC_tran"/>
    <property type="match status" value="1"/>
</dbReference>
<comment type="caution">
    <text evidence="7">The sequence shown here is derived from an EMBL/GenBank/DDBJ whole genome shotgun (WGS) entry which is preliminary data.</text>
</comment>
<keyword evidence="4 7" id="KW-0067">ATP-binding</keyword>
<dbReference type="InterPro" id="IPR051120">
    <property type="entry name" value="ABC_AA/LPS_Transport"/>
</dbReference>
<dbReference type="EMBL" id="JACRJB010000066">
    <property type="protein sequence ID" value="MBI5132328.1"/>
    <property type="molecule type" value="Genomic_DNA"/>
</dbReference>
<evidence type="ECO:0000256" key="3">
    <source>
        <dbReference type="ARBA" id="ARBA00022741"/>
    </source>
</evidence>
<comment type="function">
    <text evidence="5">Involved in beta-(1--&gt;2)glucan export. Transmembrane domains (TMD) form a pore in the inner membrane and the ATP-binding domain (NBD) is responsible for energy generation.</text>
</comment>
<dbReference type="Pfam" id="PF12399">
    <property type="entry name" value="BCA_ABC_TP_C"/>
    <property type="match status" value="1"/>
</dbReference>
<dbReference type="InterPro" id="IPR003439">
    <property type="entry name" value="ABC_transporter-like_ATP-bd"/>
</dbReference>
<dbReference type="CDD" id="cd03219">
    <property type="entry name" value="ABC_Mj1267_LivG_branched"/>
    <property type="match status" value="1"/>
</dbReference>
<proteinExistence type="inferred from homology"/>
<name>A0A933S1A6_RHOPL</name>
<dbReference type="InterPro" id="IPR032823">
    <property type="entry name" value="BCA_ABC_TP_C"/>
</dbReference>
<dbReference type="GO" id="GO:0005886">
    <property type="term" value="C:plasma membrane"/>
    <property type="evidence" value="ECO:0007669"/>
    <property type="project" value="TreeGrafter"/>
</dbReference>
<dbReference type="SMART" id="SM00382">
    <property type="entry name" value="AAA"/>
    <property type="match status" value="1"/>
</dbReference>
<dbReference type="Proteomes" id="UP000782519">
    <property type="component" value="Unassembled WGS sequence"/>
</dbReference>
<dbReference type="GO" id="GO:0005524">
    <property type="term" value="F:ATP binding"/>
    <property type="evidence" value="ECO:0007669"/>
    <property type="project" value="UniProtKB-KW"/>
</dbReference>
<protein>
    <submittedName>
        <fullName evidence="7">ABC transporter ATP-binding protein</fullName>
    </submittedName>
</protein>
<dbReference type="Gene3D" id="3.40.50.300">
    <property type="entry name" value="P-loop containing nucleotide triphosphate hydrolases"/>
    <property type="match status" value="1"/>
</dbReference>
<gene>
    <name evidence="7" type="ORF">HZA66_23040</name>
</gene>
<evidence type="ECO:0000256" key="4">
    <source>
        <dbReference type="ARBA" id="ARBA00022840"/>
    </source>
</evidence>
<dbReference type="InterPro" id="IPR003593">
    <property type="entry name" value="AAA+_ATPase"/>
</dbReference>
<evidence type="ECO:0000313" key="7">
    <source>
        <dbReference type="EMBL" id="MBI5132328.1"/>
    </source>
</evidence>
<dbReference type="GO" id="GO:0016887">
    <property type="term" value="F:ATP hydrolysis activity"/>
    <property type="evidence" value="ECO:0007669"/>
    <property type="project" value="InterPro"/>
</dbReference>
<keyword evidence="2" id="KW-0813">Transport</keyword>
<organism evidence="7 8">
    <name type="scientific">Rhodopseudomonas palustris</name>
    <dbReference type="NCBI Taxonomy" id="1076"/>
    <lineage>
        <taxon>Bacteria</taxon>
        <taxon>Pseudomonadati</taxon>
        <taxon>Pseudomonadota</taxon>
        <taxon>Alphaproteobacteria</taxon>
        <taxon>Hyphomicrobiales</taxon>
        <taxon>Nitrobacteraceae</taxon>
        <taxon>Rhodopseudomonas</taxon>
    </lineage>
</organism>
<sequence>MTERQIVLQADRLSKRFGGNTVVNQVSISFTRGRLHSILGPNGAGKTTLFNLLTKDLTPDAGAIRLGDRDITSATPDQVAMLGVARSYQISSVFLEMSVRENVWIAAYRARRGNPFSFWRRAAAFSQPIDLANACLQRLDLLRIADAPVKELSYGDQRLLEISVTLACAPDVILLDEPTAGLSGKETARVKQVIRSLKDEFSIIMIEHNVGIVMDLSDEITVMNRGAVVAHGGPDDIRANRDVREAYFGR</sequence>
<reference evidence="7" key="1">
    <citation type="submission" date="2020-07" db="EMBL/GenBank/DDBJ databases">
        <title>Huge and variable diversity of episymbiotic CPR bacteria and DPANN archaea in groundwater ecosystems.</title>
        <authorList>
            <person name="He C.Y."/>
            <person name="Keren R."/>
            <person name="Whittaker M."/>
            <person name="Farag I.F."/>
            <person name="Doudna J."/>
            <person name="Cate J.H.D."/>
            <person name="Banfield J.F."/>
        </authorList>
    </citation>
    <scope>NUCLEOTIDE SEQUENCE</scope>
    <source>
        <strain evidence="7">NC_groundwater_1818_Pr3_B-0.1um_66_35</strain>
    </source>
</reference>
<keyword evidence="3" id="KW-0547">Nucleotide-binding</keyword>
<accession>A0A933S1A6</accession>
<evidence type="ECO:0000259" key="6">
    <source>
        <dbReference type="PROSITE" id="PS50893"/>
    </source>
</evidence>
<evidence type="ECO:0000256" key="1">
    <source>
        <dbReference type="ARBA" id="ARBA00005417"/>
    </source>
</evidence>
<dbReference type="PANTHER" id="PTHR45772">
    <property type="entry name" value="CONSERVED COMPONENT OF ABC TRANSPORTER FOR NATURAL AMINO ACIDS-RELATED"/>
    <property type="match status" value="1"/>
</dbReference>
<evidence type="ECO:0000256" key="5">
    <source>
        <dbReference type="ARBA" id="ARBA00024722"/>
    </source>
</evidence>
<dbReference type="SUPFAM" id="SSF52540">
    <property type="entry name" value="P-loop containing nucleoside triphosphate hydrolases"/>
    <property type="match status" value="1"/>
</dbReference>
<dbReference type="PANTHER" id="PTHR45772:SF3">
    <property type="entry name" value="ABC TRANSPORTER ATP-BINDING PROTEIN"/>
    <property type="match status" value="1"/>
</dbReference>
<evidence type="ECO:0000256" key="2">
    <source>
        <dbReference type="ARBA" id="ARBA00022448"/>
    </source>
</evidence>
<comment type="similarity">
    <text evidence="1">Belongs to the ABC transporter superfamily.</text>
</comment>
<dbReference type="InterPro" id="IPR017871">
    <property type="entry name" value="ABC_transporter-like_CS"/>
</dbReference>
<dbReference type="InterPro" id="IPR027417">
    <property type="entry name" value="P-loop_NTPase"/>
</dbReference>
<evidence type="ECO:0000313" key="8">
    <source>
        <dbReference type="Proteomes" id="UP000782519"/>
    </source>
</evidence>